<keyword evidence="6" id="KW-0614">Plasmid</keyword>
<evidence type="ECO:0000256" key="1">
    <source>
        <dbReference type="ARBA" id="ARBA00004418"/>
    </source>
</evidence>
<comment type="subcellular location">
    <subcellularLocation>
        <location evidence="1">Periplasm</location>
    </subcellularLocation>
</comment>
<evidence type="ECO:0000313" key="6">
    <source>
        <dbReference type="EMBL" id="UXX81473.1"/>
    </source>
</evidence>
<organism evidence="6 7">
    <name type="scientific">Roseovarius pelagicus</name>
    <dbReference type="NCBI Taxonomy" id="2980108"/>
    <lineage>
        <taxon>Bacteria</taxon>
        <taxon>Pseudomonadati</taxon>
        <taxon>Pseudomonadota</taxon>
        <taxon>Alphaproteobacteria</taxon>
        <taxon>Rhodobacterales</taxon>
        <taxon>Roseobacteraceae</taxon>
        <taxon>Roseovarius</taxon>
    </lineage>
</organism>
<gene>
    <name evidence="6" type="ORF">N7U68_01025</name>
</gene>
<dbReference type="SUPFAM" id="SSF53850">
    <property type="entry name" value="Periplasmic binding protein-like II"/>
    <property type="match status" value="1"/>
</dbReference>
<dbReference type="EMBL" id="CP106737">
    <property type="protein sequence ID" value="UXX81473.1"/>
    <property type="molecule type" value="Genomic_DNA"/>
</dbReference>
<reference evidence="6" key="1">
    <citation type="submission" date="2022-10" db="EMBL/GenBank/DDBJ databases">
        <title>Roseovarius pelagicus sp. nov., isolated from Arctic seawater.</title>
        <authorList>
            <person name="Hong Y.W."/>
            <person name="Hwang C.Y."/>
        </authorList>
    </citation>
    <scope>NUCLEOTIDE SEQUENCE</scope>
    <source>
        <strain evidence="6">HL-MP18</strain>
        <plasmid evidence="6">unnamed2</plasmid>
    </source>
</reference>
<dbReference type="PANTHER" id="PTHR30290:SF10">
    <property type="entry name" value="PERIPLASMIC OLIGOPEPTIDE-BINDING PROTEIN-RELATED"/>
    <property type="match status" value="1"/>
</dbReference>
<keyword evidence="4" id="KW-0732">Signal</keyword>
<dbReference type="Proteomes" id="UP001064087">
    <property type="component" value="Plasmid unnamed2"/>
</dbReference>
<dbReference type="InterPro" id="IPR039424">
    <property type="entry name" value="SBP_5"/>
</dbReference>
<dbReference type="InterPro" id="IPR006311">
    <property type="entry name" value="TAT_signal"/>
</dbReference>
<keyword evidence="3" id="KW-0813">Transport</keyword>
<dbReference type="Gene3D" id="3.90.76.10">
    <property type="entry name" value="Dipeptide-binding Protein, Domain 1"/>
    <property type="match status" value="1"/>
</dbReference>
<evidence type="ECO:0000256" key="4">
    <source>
        <dbReference type="ARBA" id="ARBA00022729"/>
    </source>
</evidence>
<dbReference type="Pfam" id="PF00496">
    <property type="entry name" value="SBP_bac_5"/>
    <property type="match status" value="1"/>
</dbReference>
<accession>A0ABY6D5U0</accession>
<dbReference type="PIRSF" id="PIRSF002741">
    <property type="entry name" value="MppA"/>
    <property type="match status" value="1"/>
</dbReference>
<feature type="domain" description="Solute-binding protein family 5" evidence="5">
    <location>
        <begin position="103"/>
        <end position="452"/>
    </location>
</feature>
<dbReference type="PROSITE" id="PS51318">
    <property type="entry name" value="TAT"/>
    <property type="match status" value="1"/>
</dbReference>
<dbReference type="InterPro" id="IPR030678">
    <property type="entry name" value="Peptide/Ni-bd"/>
</dbReference>
<name>A0ABY6D5U0_9RHOB</name>
<evidence type="ECO:0000256" key="3">
    <source>
        <dbReference type="ARBA" id="ARBA00022448"/>
    </source>
</evidence>
<evidence type="ECO:0000313" key="7">
    <source>
        <dbReference type="Proteomes" id="UP001064087"/>
    </source>
</evidence>
<dbReference type="InterPro" id="IPR000914">
    <property type="entry name" value="SBP_5_dom"/>
</dbReference>
<dbReference type="PANTHER" id="PTHR30290">
    <property type="entry name" value="PERIPLASMIC BINDING COMPONENT OF ABC TRANSPORTER"/>
    <property type="match status" value="1"/>
</dbReference>
<geneLocation type="plasmid" evidence="6 7">
    <name>unnamed2</name>
</geneLocation>
<proteinExistence type="inferred from homology"/>
<comment type="similarity">
    <text evidence="2">Belongs to the bacterial solute-binding protein 5 family.</text>
</comment>
<dbReference type="RefSeq" id="WP_263046673.1">
    <property type="nucleotide sequence ID" value="NZ_CP106737.1"/>
</dbReference>
<keyword evidence="7" id="KW-1185">Reference proteome</keyword>
<dbReference type="Gene3D" id="3.10.105.10">
    <property type="entry name" value="Dipeptide-binding Protein, Domain 3"/>
    <property type="match status" value="1"/>
</dbReference>
<protein>
    <submittedName>
        <fullName evidence="6">ABC transporter substrate-binding protein</fullName>
    </submittedName>
</protein>
<dbReference type="CDD" id="cd08503">
    <property type="entry name" value="PBP2_NikA_DppA_OppA_like_17"/>
    <property type="match status" value="1"/>
</dbReference>
<evidence type="ECO:0000259" key="5">
    <source>
        <dbReference type="Pfam" id="PF00496"/>
    </source>
</evidence>
<evidence type="ECO:0000256" key="2">
    <source>
        <dbReference type="ARBA" id="ARBA00005695"/>
    </source>
</evidence>
<sequence>MTRIDDKILPDRLAAATREGKISRRSFINYSLAAGMTMSTATGLWGTTAKAAPKRGGILRIGQHDGSSTDSHDPGTYVGYHTIMLGHTHRSYLTMVNTDQSLGPDVATEWFATPDAKEWTFKLNPNVTFHSGRKMNAGDVLASLNHHRRETSTSGAKALLANVVDIVDNGDHSVTLKMDSPNADLPWMMQDYHLAILPANPDGTADWQSGDGTGPYKLVEHQFGVGSRLVRHEEWHGAGAYFDEVQFIVLNDPNARQTALLSGDVDAVSQLENKTLSLLARNTNVEIDNVPSASAVTVPMHCDRTPFDNVDVRMALKLAINRKEMIEKVTYGAATLGNDFHHSSAMAYFPSDIPQREYDPDQARFFLKKADAEGLSVKLHVSDSVTNGAVDLCVLYAEQAKAAGININVVREPNDGYWSNVWLKKPWCLSSWGPRPTPDLIYTSTYKDDSSWNEARWKNPRFNEILTEAKSQLDDVKRAEMYREMGMIARDDGGTVIPYFPNYVYGRRSNVRHSGELSAAWMLDGGRAAQRWWFDG</sequence>
<dbReference type="Gene3D" id="3.40.190.10">
    <property type="entry name" value="Periplasmic binding protein-like II"/>
    <property type="match status" value="1"/>
</dbReference>